<dbReference type="GeneID" id="71990656"/>
<dbReference type="AlphaFoldDB" id="A0A9Q8PE11"/>
<dbReference type="KEGG" id="ffu:CLAFUR5_10778"/>
<dbReference type="OrthoDB" id="3364132at2759"/>
<reference evidence="2" key="2">
    <citation type="journal article" date="2022" name="Microb. Genom.">
        <title>A chromosome-scale genome assembly of the tomato pathogen Cladosporium fulvum reveals a compartmentalized genome architecture and the presence of a dispensable chromosome.</title>
        <authorList>
            <person name="Zaccaron A.Z."/>
            <person name="Chen L.H."/>
            <person name="Samaras A."/>
            <person name="Stergiopoulos I."/>
        </authorList>
    </citation>
    <scope>NUCLEOTIDE SEQUENCE</scope>
    <source>
        <strain evidence="2">Race5_Kim</strain>
    </source>
</reference>
<proteinExistence type="predicted"/>
<dbReference type="Proteomes" id="UP000756132">
    <property type="component" value="Chromosome 8"/>
</dbReference>
<dbReference type="EMBL" id="CP090170">
    <property type="protein sequence ID" value="UJO20730.1"/>
    <property type="molecule type" value="Genomic_DNA"/>
</dbReference>
<evidence type="ECO:0000259" key="1">
    <source>
        <dbReference type="Pfam" id="PF25534"/>
    </source>
</evidence>
<feature type="domain" description="DUF7918" evidence="1">
    <location>
        <begin position="9"/>
        <end position="116"/>
    </location>
</feature>
<organism evidence="2 3">
    <name type="scientific">Passalora fulva</name>
    <name type="common">Tomato leaf mold</name>
    <name type="synonym">Cladosporium fulvum</name>
    <dbReference type="NCBI Taxonomy" id="5499"/>
    <lineage>
        <taxon>Eukaryota</taxon>
        <taxon>Fungi</taxon>
        <taxon>Dikarya</taxon>
        <taxon>Ascomycota</taxon>
        <taxon>Pezizomycotina</taxon>
        <taxon>Dothideomycetes</taxon>
        <taxon>Dothideomycetidae</taxon>
        <taxon>Mycosphaerellales</taxon>
        <taxon>Mycosphaerellaceae</taxon>
        <taxon>Fulvia</taxon>
    </lineage>
</organism>
<dbReference type="RefSeq" id="XP_047765096.1">
    <property type="nucleotide sequence ID" value="XM_047909926.1"/>
</dbReference>
<name>A0A9Q8PE11_PASFU</name>
<keyword evidence="3" id="KW-1185">Reference proteome</keyword>
<protein>
    <recommendedName>
        <fullName evidence="1">DUF7918 domain-containing protein</fullName>
    </recommendedName>
</protein>
<dbReference type="InterPro" id="IPR057678">
    <property type="entry name" value="DUF7918"/>
</dbReference>
<evidence type="ECO:0000313" key="2">
    <source>
        <dbReference type="EMBL" id="UJO20730.1"/>
    </source>
</evidence>
<dbReference type="Pfam" id="PF25534">
    <property type="entry name" value="DUF7918"/>
    <property type="match status" value="1"/>
</dbReference>
<sequence length="130" mass="14325">MAISPDLNGVTIALTIDKQALPEQDFPDLDPEERTVNHLVQARSQQIFKVQMTVAPDTVFKGSELAFKVFIDGRQIDEPLVEAGVLGMGFAFTETSLGSYVSSTMVRKYQFTDISTATKPLHLFGFQVSP</sequence>
<gene>
    <name evidence="2" type="ORF">CLAFUR5_10778</name>
</gene>
<reference evidence="2" key="1">
    <citation type="submission" date="2021-12" db="EMBL/GenBank/DDBJ databases">
        <authorList>
            <person name="Zaccaron A."/>
            <person name="Stergiopoulos I."/>
        </authorList>
    </citation>
    <scope>NUCLEOTIDE SEQUENCE</scope>
    <source>
        <strain evidence="2">Race5_Kim</strain>
    </source>
</reference>
<evidence type="ECO:0000313" key="3">
    <source>
        <dbReference type="Proteomes" id="UP000756132"/>
    </source>
</evidence>
<accession>A0A9Q8PE11</accession>